<dbReference type="GO" id="GO:0032589">
    <property type="term" value="C:neuron projection membrane"/>
    <property type="evidence" value="ECO:0007669"/>
    <property type="project" value="TreeGrafter"/>
</dbReference>
<dbReference type="PhylomeDB" id="T1IWH4"/>
<feature type="domain" description="Ig-like" evidence="1">
    <location>
        <begin position="32"/>
        <end position="98"/>
    </location>
</feature>
<dbReference type="STRING" id="126957.T1IWH4"/>
<dbReference type="AlphaFoldDB" id="T1IWH4"/>
<dbReference type="GO" id="GO:0050808">
    <property type="term" value="P:synapse organization"/>
    <property type="evidence" value="ECO:0007669"/>
    <property type="project" value="TreeGrafter"/>
</dbReference>
<keyword evidence="3" id="KW-1185">Reference proteome</keyword>
<dbReference type="InterPro" id="IPR036179">
    <property type="entry name" value="Ig-like_dom_sf"/>
</dbReference>
<dbReference type="SUPFAM" id="SSF48726">
    <property type="entry name" value="Immunoglobulin"/>
    <property type="match status" value="1"/>
</dbReference>
<dbReference type="EnsemblMetazoa" id="SMAR005541-RA">
    <property type="protein sequence ID" value="SMAR005541-PA"/>
    <property type="gene ID" value="SMAR005541"/>
</dbReference>
<dbReference type="PANTHER" id="PTHR23279:SF36">
    <property type="entry name" value="DEFECTIVE PROBOSCIS EXTENSION RESPONSE 9, ISOFORM A"/>
    <property type="match status" value="1"/>
</dbReference>
<evidence type="ECO:0000259" key="1">
    <source>
        <dbReference type="PROSITE" id="PS50835"/>
    </source>
</evidence>
<reference evidence="3" key="1">
    <citation type="submission" date="2011-05" db="EMBL/GenBank/DDBJ databases">
        <authorList>
            <person name="Richards S.R."/>
            <person name="Qu J."/>
            <person name="Jiang H."/>
            <person name="Jhangiani S.N."/>
            <person name="Agravi P."/>
            <person name="Goodspeed R."/>
            <person name="Gross S."/>
            <person name="Mandapat C."/>
            <person name="Jackson L."/>
            <person name="Mathew T."/>
            <person name="Pu L."/>
            <person name="Thornton R."/>
            <person name="Saada N."/>
            <person name="Wilczek-Boney K.B."/>
            <person name="Lee S."/>
            <person name="Kovar C."/>
            <person name="Wu Y."/>
            <person name="Scherer S.E."/>
            <person name="Worley K.C."/>
            <person name="Muzny D.M."/>
            <person name="Gibbs R."/>
        </authorList>
    </citation>
    <scope>NUCLEOTIDE SEQUENCE</scope>
    <source>
        <strain evidence="3">Brora</strain>
    </source>
</reference>
<dbReference type="InterPro" id="IPR007110">
    <property type="entry name" value="Ig-like_dom"/>
</dbReference>
<organism evidence="2 3">
    <name type="scientific">Strigamia maritima</name>
    <name type="common">European centipede</name>
    <name type="synonym">Geophilus maritimus</name>
    <dbReference type="NCBI Taxonomy" id="126957"/>
    <lineage>
        <taxon>Eukaryota</taxon>
        <taxon>Metazoa</taxon>
        <taxon>Ecdysozoa</taxon>
        <taxon>Arthropoda</taxon>
        <taxon>Myriapoda</taxon>
        <taxon>Chilopoda</taxon>
        <taxon>Pleurostigmophora</taxon>
        <taxon>Geophilomorpha</taxon>
        <taxon>Linotaeniidae</taxon>
        <taxon>Strigamia</taxon>
    </lineage>
</organism>
<dbReference type="InterPro" id="IPR037448">
    <property type="entry name" value="Zig-8"/>
</dbReference>
<dbReference type="eggNOG" id="KOG3510">
    <property type="taxonomic scope" value="Eukaryota"/>
</dbReference>
<dbReference type="PANTHER" id="PTHR23279">
    <property type="entry name" value="DEFECTIVE PROBOSCIS EXTENSION RESPONSE DPR -RELATED"/>
    <property type="match status" value="1"/>
</dbReference>
<dbReference type="HOGENOM" id="CLU_1724607_0_0_1"/>
<dbReference type="Proteomes" id="UP000014500">
    <property type="component" value="Unassembled WGS sequence"/>
</dbReference>
<name>T1IWH4_STRMM</name>
<protein>
    <recommendedName>
        <fullName evidence="1">Ig-like domain-containing protein</fullName>
    </recommendedName>
</protein>
<evidence type="ECO:0000313" key="2">
    <source>
        <dbReference type="EnsemblMetazoa" id="SMAR005541-PA"/>
    </source>
</evidence>
<dbReference type="InterPro" id="IPR013783">
    <property type="entry name" value="Ig-like_fold"/>
</dbReference>
<proteinExistence type="predicted"/>
<sequence>MKRNLRPNDLSVGLELQPQFEINVAALNRQNTVSWVRHQDLHILTVGRYTYISDQRFQAYHLATADDWTLQIRYTQLKDAGAYECQVSTEPKMSLVITLNVVGKCLRNEPLARCCASGLFCAKLVQLGLNISSLVVIGDAVLPQTQTIRTTL</sequence>
<accession>T1IWH4</accession>
<dbReference type="EMBL" id="JH431616">
    <property type="status" value="NOT_ANNOTATED_CDS"/>
    <property type="molecule type" value="Genomic_DNA"/>
</dbReference>
<dbReference type="Gene3D" id="2.60.40.10">
    <property type="entry name" value="Immunoglobulins"/>
    <property type="match status" value="1"/>
</dbReference>
<reference evidence="2" key="2">
    <citation type="submission" date="2015-02" db="UniProtKB">
        <authorList>
            <consortium name="EnsemblMetazoa"/>
        </authorList>
    </citation>
    <scope>IDENTIFICATION</scope>
</reference>
<dbReference type="PROSITE" id="PS50835">
    <property type="entry name" value="IG_LIKE"/>
    <property type="match status" value="1"/>
</dbReference>
<evidence type="ECO:0000313" key="3">
    <source>
        <dbReference type="Proteomes" id="UP000014500"/>
    </source>
</evidence>